<reference evidence="1 2" key="1">
    <citation type="submission" date="2018-04" db="EMBL/GenBank/DDBJ databases">
        <title>Genomic Encyclopedia of Archaeal and Bacterial Type Strains, Phase II (KMG-II): from individual species to whole genera.</title>
        <authorList>
            <person name="Goeker M."/>
        </authorList>
    </citation>
    <scope>NUCLEOTIDE SEQUENCE [LARGE SCALE GENOMIC DNA]</scope>
    <source>
        <strain evidence="1 2">DSM 21823</strain>
    </source>
</reference>
<dbReference type="OrthoDB" id="7865457at2"/>
<comment type="caution">
    <text evidence="1">The sequence shown here is derived from an EMBL/GenBank/DDBJ whole genome shotgun (WGS) entry which is preliminary data.</text>
</comment>
<evidence type="ECO:0000313" key="2">
    <source>
        <dbReference type="Proteomes" id="UP000244224"/>
    </source>
</evidence>
<accession>A0A2T6AP62</accession>
<gene>
    <name evidence="1" type="ORF">C8N34_12142</name>
</gene>
<dbReference type="AlphaFoldDB" id="A0A2T6AP62"/>
<keyword evidence="2" id="KW-1185">Reference proteome</keyword>
<protein>
    <submittedName>
        <fullName evidence="1">Uncharacterized protein</fullName>
    </submittedName>
</protein>
<organism evidence="1 2">
    <name type="scientific">Gemmobacter caeni</name>
    <dbReference type="NCBI Taxonomy" id="589035"/>
    <lineage>
        <taxon>Bacteria</taxon>
        <taxon>Pseudomonadati</taxon>
        <taxon>Pseudomonadota</taxon>
        <taxon>Alphaproteobacteria</taxon>
        <taxon>Rhodobacterales</taxon>
        <taxon>Paracoccaceae</taxon>
        <taxon>Gemmobacter</taxon>
    </lineage>
</organism>
<dbReference type="Proteomes" id="UP000244224">
    <property type="component" value="Unassembled WGS sequence"/>
</dbReference>
<sequence>MISVSDIVKILDQIPVWKTLKALPGRIEALERRVAELEGAKLLPGKLPGEPCPACGMPGLRRTSSKVSSGPFGVLGARDEEWTCESCGEIDHRDNVR</sequence>
<name>A0A2T6AP62_9RHOB</name>
<dbReference type="RefSeq" id="WP_108130532.1">
    <property type="nucleotide sequence ID" value="NZ_QBKP01000021.1"/>
</dbReference>
<evidence type="ECO:0000313" key="1">
    <source>
        <dbReference type="EMBL" id="PTX45612.1"/>
    </source>
</evidence>
<proteinExistence type="predicted"/>
<dbReference type="EMBL" id="QBKP01000021">
    <property type="protein sequence ID" value="PTX45612.1"/>
    <property type="molecule type" value="Genomic_DNA"/>
</dbReference>